<dbReference type="Pfam" id="PF02378">
    <property type="entry name" value="PTS_EIIC"/>
    <property type="match status" value="1"/>
</dbReference>
<gene>
    <name evidence="12" type="ORF">JQS30_02390</name>
</gene>
<evidence type="ECO:0000256" key="6">
    <source>
        <dbReference type="ARBA" id="ARBA00022692"/>
    </source>
</evidence>
<comment type="subcellular location">
    <subcellularLocation>
        <location evidence="1">Cell membrane</location>
        <topology evidence="1">Multi-pass membrane protein</topology>
    </subcellularLocation>
</comment>
<dbReference type="PROSITE" id="PS51103">
    <property type="entry name" value="PTS_EIIC_TYPE_1"/>
    <property type="match status" value="1"/>
</dbReference>
<evidence type="ECO:0000256" key="2">
    <source>
        <dbReference type="ARBA" id="ARBA00022448"/>
    </source>
</evidence>
<dbReference type="KEGG" id="nav:JQS30_02390"/>
<dbReference type="GO" id="GO:0008982">
    <property type="term" value="F:protein-N(PI)-phosphohistidine-sugar phosphotransferase activity"/>
    <property type="evidence" value="ECO:0007669"/>
    <property type="project" value="InterPro"/>
</dbReference>
<feature type="transmembrane region" description="Helical" evidence="10">
    <location>
        <begin position="159"/>
        <end position="182"/>
    </location>
</feature>
<accession>A0A895XTX5</accession>
<feature type="transmembrane region" description="Helical" evidence="10">
    <location>
        <begin position="308"/>
        <end position="327"/>
    </location>
</feature>
<feature type="transmembrane region" description="Helical" evidence="10">
    <location>
        <begin position="256"/>
        <end position="278"/>
    </location>
</feature>
<feature type="compositionally biased region" description="Low complexity" evidence="9">
    <location>
        <begin position="407"/>
        <end position="428"/>
    </location>
</feature>
<proteinExistence type="predicted"/>
<evidence type="ECO:0000256" key="1">
    <source>
        <dbReference type="ARBA" id="ARBA00004651"/>
    </source>
</evidence>
<keyword evidence="8 10" id="KW-0472">Membrane</keyword>
<sequence>MLPIAVLPAAALLLRFGQDDMLGVDGLGGRAEWLLPVAKVMAASGDALFTNLPLLFAVGIAFGFAKKGDGSAALAGLVGYLSFHAVSMIMFAESSISDNVLITAVDGDGELYDHLDMGMQNPTGVLGGIVVGLLSAYLWKKYHRIKLPTWLSFFGGRRFVPIATAVTGLLLGVLAGLLWPMASIGVDAFGDWMATHGGIGALLYGMANRLLVPFGLHHIINSVVWFTIPGCNVDGQTASGDLNCYFLGQEGAGTFMAGYFPIMMFAIPAIALAFWATARPENKKTTLSFAIATGTTAFVTGITEPVEFAFIFIAPLLFGIHVVMTGVSMFIADLLNIKIGFGFSAGLIDYLLNFGKSNTSNPLLVLVVGLIYFVVYFLIFYYLIKKLNLPTPGREPAEGTEENGQLAESPTPATSTASTEASATDTPPQADGDTGDKPRE</sequence>
<feature type="transmembrane region" description="Helical" evidence="10">
    <location>
        <begin position="334"/>
        <end position="352"/>
    </location>
</feature>
<feature type="domain" description="PTS EIIC type-1" evidence="11">
    <location>
        <begin position="1"/>
        <end position="396"/>
    </location>
</feature>
<keyword evidence="6 10" id="KW-0812">Transmembrane</keyword>
<evidence type="ECO:0000256" key="5">
    <source>
        <dbReference type="ARBA" id="ARBA00022683"/>
    </source>
</evidence>
<dbReference type="InterPro" id="IPR050429">
    <property type="entry name" value="PTS_Glucose_EIICBA"/>
</dbReference>
<evidence type="ECO:0000256" key="4">
    <source>
        <dbReference type="ARBA" id="ARBA00022597"/>
    </source>
</evidence>
<evidence type="ECO:0000256" key="9">
    <source>
        <dbReference type="SAM" id="MobiDB-lite"/>
    </source>
</evidence>
<dbReference type="Proteomes" id="UP000662939">
    <property type="component" value="Chromosome"/>
</dbReference>
<dbReference type="GO" id="GO:0090563">
    <property type="term" value="F:protein-phosphocysteine-sugar phosphotransferase activity"/>
    <property type="evidence" value="ECO:0007669"/>
    <property type="project" value="TreeGrafter"/>
</dbReference>
<keyword evidence="4" id="KW-0762">Sugar transport</keyword>
<evidence type="ECO:0000256" key="3">
    <source>
        <dbReference type="ARBA" id="ARBA00022475"/>
    </source>
</evidence>
<feature type="region of interest" description="Disordered" evidence="9">
    <location>
        <begin position="393"/>
        <end position="440"/>
    </location>
</feature>
<protein>
    <submittedName>
        <fullName evidence="12">PTS transporter subunit EIIC</fullName>
    </submittedName>
</protein>
<dbReference type="GO" id="GO:0009401">
    <property type="term" value="P:phosphoenolpyruvate-dependent sugar phosphotransferase system"/>
    <property type="evidence" value="ECO:0007669"/>
    <property type="project" value="UniProtKB-KW"/>
</dbReference>
<reference evidence="12" key="1">
    <citation type="submission" date="2021-02" db="EMBL/GenBank/DDBJ databases">
        <title>Natronoglycomyces albus gen. nov., sp. nov, a haloalkaliphilic actinobacterium from a soda solonchak soil.</title>
        <authorList>
            <person name="Sorokin D.Y."/>
            <person name="Khijniak T.V."/>
            <person name="Zakharycheva A.P."/>
            <person name="Boueva O.V."/>
            <person name="Ariskina E.V."/>
            <person name="Hahnke R.L."/>
            <person name="Bunk B."/>
            <person name="Sproer C."/>
            <person name="Schumann P."/>
            <person name="Evtushenko L.I."/>
            <person name="Kublanov I.V."/>
        </authorList>
    </citation>
    <scope>NUCLEOTIDE SEQUENCE</scope>
    <source>
        <strain evidence="12">DSM 106290</strain>
    </source>
</reference>
<feature type="transmembrane region" description="Helical" evidence="10">
    <location>
        <begin position="72"/>
        <end position="92"/>
    </location>
</feature>
<keyword evidence="7 10" id="KW-1133">Transmembrane helix</keyword>
<evidence type="ECO:0000256" key="8">
    <source>
        <dbReference type="ARBA" id="ARBA00023136"/>
    </source>
</evidence>
<dbReference type="EMBL" id="CP070496">
    <property type="protein sequence ID" value="QSB06923.1"/>
    <property type="molecule type" value="Genomic_DNA"/>
</dbReference>
<feature type="transmembrane region" description="Helical" evidence="10">
    <location>
        <begin position="122"/>
        <end position="139"/>
    </location>
</feature>
<feature type="transmembrane region" description="Helical" evidence="10">
    <location>
        <begin position="285"/>
        <end position="302"/>
    </location>
</feature>
<keyword evidence="13" id="KW-1185">Reference proteome</keyword>
<feature type="transmembrane region" description="Helical" evidence="10">
    <location>
        <begin position="41"/>
        <end position="65"/>
    </location>
</feature>
<name>A0A895XTX5_9ACTN</name>
<dbReference type="PANTHER" id="PTHR30009">
    <property type="entry name" value="CYTOCHROME C-TYPE SYNTHESIS PROTEIN AND PTS TRANSMEMBRANE COMPONENT"/>
    <property type="match status" value="1"/>
</dbReference>
<evidence type="ECO:0000313" key="12">
    <source>
        <dbReference type="EMBL" id="QSB06923.1"/>
    </source>
</evidence>
<dbReference type="InterPro" id="IPR003352">
    <property type="entry name" value="PTS_EIIC"/>
</dbReference>
<dbReference type="GO" id="GO:0005886">
    <property type="term" value="C:plasma membrane"/>
    <property type="evidence" value="ECO:0007669"/>
    <property type="project" value="UniProtKB-SubCell"/>
</dbReference>
<evidence type="ECO:0000256" key="7">
    <source>
        <dbReference type="ARBA" id="ARBA00022989"/>
    </source>
</evidence>
<evidence type="ECO:0000256" key="10">
    <source>
        <dbReference type="SAM" id="Phobius"/>
    </source>
</evidence>
<dbReference type="GO" id="GO:0015764">
    <property type="term" value="P:N-acetylglucosamine transport"/>
    <property type="evidence" value="ECO:0007669"/>
    <property type="project" value="TreeGrafter"/>
</dbReference>
<feature type="transmembrane region" description="Helical" evidence="10">
    <location>
        <begin position="364"/>
        <end position="384"/>
    </location>
</feature>
<keyword evidence="3" id="KW-1003">Cell membrane</keyword>
<evidence type="ECO:0000313" key="13">
    <source>
        <dbReference type="Proteomes" id="UP000662939"/>
    </source>
</evidence>
<keyword evidence="5" id="KW-0598">Phosphotransferase system</keyword>
<dbReference type="InterPro" id="IPR013013">
    <property type="entry name" value="PTS_EIIC_1"/>
</dbReference>
<keyword evidence="2" id="KW-0813">Transport</keyword>
<dbReference type="PANTHER" id="PTHR30009:SF4">
    <property type="entry name" value="PTS SYSTEM N-ACETYLGLUCOSAMINE-SPECIFIC EIICBA COMPONENT"/>
    <property type="match status" value="1"/>
</dbReference>
<dbReference type="AlphaFoldDB" id="A0A895XTX5"/>
<organism evidence="12 13">
    <name type="scientific">Natronoglycomyces albus</name>
    <dbReference type="NCBI Taxonomy" id="2811108"/>
    <lineage>
        <taxon>Bacteria</taxon>
        <taxon>Bacillati</taxon>
        <taxon>Actinomycetota</taxon>
        <taxon>Actinomycetes</taxon>
        <taxon>Glycomycetales</taxon>
        <taxon>Glycomycetaceae</taxon>
        <taxon>Natronoglycomyces</taxon>
    </lineage>
</organism>
<evidence type="ECO:0000259" key="11">
    <source>
        <dbReference type="PROSITE" id="PS51103"/>
    </source>
</evidence>